<reference evidence="2" key="1">
    <citation type="submission" date="2016-06" db="EMBL/GenBank/DDBJ databases">
        <title>Parallel loss of symbiosis genes in relatives of nitrogen-fixing non-legume Parasponia.</title>
        <authorList>
            <person name="Van Velzen R."/>
            <person name="Holmer R."/>
            <person name="Bu F."/>
            <person name="Rutten L."/>
            <person name="Van Zeijl A."/>
            <person name="Liu W."/>
            <person name="Santuari L."/>
            <person name="Cao Q."/>
            <person name="Sharma T."/>
            <person name="Shen D."/>
            <person name="Roswanjaya Y."/>
            <person name="Wardhani T."/>
            <person name="Kalhor M.S."/>
            <person name="Jansen J."/>
            <person name="Van den Hoogen J."/>
            <person name="Gungor B."/>
            <person name="Hartog M."/>
            <person name="Hontelez J."/>
            <person name="Verver J."/>
            <person name="Yang W.-C."/>
            <person name="Schijlen E."/>
            <person name="Repin R."/>
            <person name="Schilthuizen M."/>
            <person name="Schranz E."/>
            <person name="Heidstra R."/>
            <person name="Miyata K."/>
            <person name="Fedorova E."/>
            <person name="Kohlen W."/>
            <person name="Bisseling T."/>
            <person name="Smit S."/>
            <person name="Geurts R."/>
        </authorList>
    </citation>
    <scope>NUCLEOTIDE SEQUENCE [LARGE SCALE GENOMIC DNA]</scope>
    <source>
        <strain evidence="2">cv. WU1-14</strain>
    </source>
</reference>
<accession>A0A2P5CZS9</accession>
<dbReference type="Proteomes" id="UP000237105">
    <property type="component" value="Unassembled WGS sequence"/>
</dbReference>
<sequence length="142" mass="16278">MKVERNTLLDYTTFCKKHQKQPCILYIAAATISTKRCKLYIEASTFNFRFPTRGGLPRTELSLAPFAFWVPRILSSFVLNHRNVVISLLFFSSSGKLGSRGLVQWSFSSFLRLLHEDKIGSNEMANSTDFSGTLGYNRFREH</sequence>
<evidence type="ECO:0000313" key="1">
    <source>
        <dbReference type="EMBL" id="PON66560.1"/>
    </source>
</evidence>
<name>A0A2P5CZS9_PARAD</name>
<evidence type="ECO:0000313" key="2">
    <source>
        <dbReference type="Proteomes" id="UP000237105"/>
    </source>
</evidence>
<protein>
    <submittedName>
        <fullName evidence="1">Uncharacterized protein</fullName>
    </submittedName>
</protein>
<dbReference type="AlphaFoldDB" id="A0A2P5CZS9"/>
<organism evidence="1 2">
    <name type="scientific">Parasponia andersonii</name>
    <name type="common">Sponia andersonii</name>
    <dbReference type="NCBI Taxonomy" id="3476"/>
    <lineage>
        <taxon>Eukaryota</taxon>
        <taxon>Viridiplantae</taxon>
        <taxon>Streptophyta</taxon>
        <taxon>Embryophyta</taxon>
        <taxon>Tracheophyta</taxon>
        <taxon>Spermatophyta</taxon>
        <taxon>Magnoliopsida</taxon>
        <taxon>eudicotyledons</taxon>
        <taxon>Gunneridae</taxon>
        <taxon>Pentapetalae</taxon>
        <taxon>rosids</taxon>
        <taxon>fabids</taxon>
        <taxon>Rosales</taxon>
        <taxon>Cannabaceae</taxon>
        <taxon>Parasponia</taxon>
    </lineage>
</organism>
<gene>
    <name evidence="1" type="ORF">PanWU01x14_109820</name>
</gene>
<dbReference type="EMBL" id="JXTB01000079">
    <property type="protein sequence ID" value="PON66560.1"/>
    <property type="molecule type" value="Genomic_DNA"/>
</dbReference>
<proteinExistence type="predicted"/>
<keyword evidence="2" id="KW-1185">Reference proteome</keyword>
<comment type="caution">
    <text evidence="1">The sequence shown here is derived from an EMBL/GenBank/DDBJ whole genome shotgun (WGS) entry which is preliminary data.</text>
</comment>